<name>A0A2G2XD13_CAPBA</name>
<dbReference type="GO" id="GO:0016301">
    <property type="term" value="F:kinase activity"/>
    <property type="evidence" value="ECO:0007669"/>
    <property type="project" value="UniProtKB-KW"/>
</dbReference>
<dbReference type="OrthoDB" id="1924968at2759"/>
<accession>A0A2G2XD13</accession>
<sequence length="79" mass="8510">MDLGLYLIYAENPSDSGKSCDRGDGRSGSTDKEAASKFPESGGTVVVFCPHGPSQVKQLKDARQDASFVYETIEIMSSF</sequence>
<evidence type="ECO:0000313" key="3">
    <source>
        <dbReference type="Proteomes" id="UP000224567"/>
    </source>
</evidence>
<proteinExistence type="predicted"/>
<keyword evidence="3" id="KW-1185">Reference proteome</keyword>
<gene>
    <name evidence="2" type="ORF">CQW23_03878</name>
</gene>
<feature type="compositionally biased region" description="Basic and acidic residues" evidence="1">
    <location>
        <begin position="18"/>
        <end position="35"/>
    </location>
</feature>
<dbReference type="EMBL" id="MLFT02000002">
    <property type="protein sequence ID" value="PHT55392.1"/>
    <property type="molecule type" value="Genomic_DNA"/>
</dbReference>
<comment type="caution">
    <text evidence="2">The sequence shown here is derived from an EMBL/GenBank/DDBJ whole genome shotgun (WGS) entry which is preliminary data.</text>
</comment>
<dbReference type="AlphaFoldDB" id="A0A2G2XD13"/>
<dbReference type="Proteomes" id="UP000224567">
    <property type="component" value="Unassembled WGS sequence"/>
</dbReference>
<feature type="region of interest" description="Disordered" evidence="1">
    <location>
        <begin position="12"/>
        <end position="39"/>
    </location>
</feature>
<evidence type="ECO:0000313" key="2">
    <source>
        <dbReference type="EMBL" id="PHT55392.1"/>
    </source>
</evidence>
<dbReference type="STRING" id="33114.A0A2G2XD13"/>
<reference evidence="3" key="2">
    <citation type="journal article" date="2017" name="J. Anim. Genet.">
        <title>Multiple reference genome sequences of hot pepper reveal the massive evolution of plant disease resistance genes by retroduplication.</title>
        <authorList>
            <person name="Kim S."/>
            <person name="Park J."/>
            <person name="Yeom S.-I."/>
            <person name="Kim Y.-M."/>
            <person name="Seo E."/>
            <person name="Kim K.-T."/>
            <person name="Kim M.-S."/>
            <person name="Lee J.M."/>
            <person name="Cheong K."/>
            <person name="Shin H.-S."/>
            <person name="Kim S.-B."/>
            <person name="Han K."/>
            <person name="Lee J."/>
            <person name="Park M."/>
            <person name="Lee H.-A."/>
            <person name="Lee H.-Y."/>
            <person name="Lee Y."/>
            <person name="Oh S."/>
            <person name="Lee J.H."/>
            <person name="Choi E."/>
            <person name="Choi E."/>
            <person name="Lee S.E."/>
            <person name="Jeon J."/>
            <person name="Kim H."/>
            <person name="Choi G."/>
            <person name="Song H."/>
            <person name="Lee J."/>
            <person name="Lee S.-C."/>
            <person name="Kwon J.-K."/>
            <person name="Lee H.-Y."/>
            <person name="Koo N."/>
            <person name="Hong Y."/>
            <person name="Kim R.W."/>
            <person name="Kang W.-H."/>
            <person name="Huh J.H."/>
            <person name="Kang B.-C."/>
            <person name="Yang T.-J."/>
            <person name="Lee Y.-H."/>
            <person name="Bennetzen J.L."/>
            <person name="Choi D."/>
        </authorList>
    </citation>
    <scope>NUCLEOTIDE SEQUENCE [LARGE SCALE GENOMIC DNA]</scope>
    <source>
        <strain evidence="3">cv. PBC81</strain>
    </source>
</reference>
<reference evidence="2 3" key="1">
    <citation type="journal article" date="2017" name="Genome Biol.">
        <title>New reference genome sequences of hot pepper reveal the massive evolution of plant disease-resistance genes by retroduplication.</title>
        <authorList>
            <person name="Kim S."/>
            <person name="Park J."/>
            <person name="Yeom S.I."/>
            <person name="Kim Y.M."/>
            <person name="Seo E."/>
            <person name="Kim K.T."/>
            <person name="Kim M.S."/>
            <person name="Lee J.M."/>
            <person name="Cheong K."/>
            <person name="Shin H.S."/>
            <person name="Kim S.B."/>
            <person name="Han K."/>
            <person name="Lee J."/>
            <person name="Park M."/>
            <person name="Lee H.A."/>
            <person name="Lee H.Y."/>
            <person name="Lee Y."/>
            <person name="Oh S."/>
            <person name="Lee J.H."/>
            <person name="Choi E."/>
            <person name="Choi E."/>
            <person name="Lee S.E."/>
            <person name="Jeon J."/>
            <person name="Kim H."/>
            <person name="Choi G."/>
            <person name="Song H."/>
            <person name="Lee J."/>
            <person name="Lee S.C."/>
            <person name="Kwon J.K."/>
            <person name="Lee H.Y."/>
            <person name="Koo N."/>
            <person name="Hong Y."/>
            <person name="Kim R.W."/>
            <person name="Kang W.H."/>
            <person name="Huh J.H."/>
            <person name="Kang B.C."/>
            <person name="Yang T.J."/>
            <person name="Lee Y.H."/>
            <person name="Bennetzen J.L."/>
            <person name="Choi D."/>
        </authorList>
    </citation>
    <scope>NUCLEOTIDE SEQUENCE [LARGE SCALE GENOMIC DNA]</scope>
    <source>
        <strain evidence="3">cv. PBC81</strain>
    </source>
</reference>
<organism evidence="2 3">
    <name type="scientific">Capsicum baccatum</name>
    <name type="common">Peruvian pepper</name>
    <dbReference type="NCBI Taxonomy" id="33114"/>
    <lineage>
        <taxon>Eukaryota</taxon>
        <taxon>Viridiplantae</taxon>
        <taxon>Streptophyta</taxon>
        <taxon>Embryophyta</taxon>
        <taxon>Tracheophyta</taxon>
        <taxon>Spermatophyta</taxon>
        <taxon>Magnoliopsida</taxon>
        <taxon>eudicotyledons</taxon>
        <taxon>Gunneridae</taxon>
        <taxon>Pentapetalae</taxon>
        <taxon>asterids</taxon>
        <taxon>lamiids</taxon>
        <taxon>Solanales</taxon>
        <taxon>Solanaceae</taxon>
        <taxon>Solanoideae</taxon>
        <taxon>Capsiceae</taxon>
        <taxon>Capsicum</taxon>
    </lineage>
</organism>
<protein>
    <submittedName>
        <fullName evidence="2">Glucuronokinase 1</fullName>
    </submittedName>
</protein>
<evidence type="ECO:0000256" key="1">
    <source>
        <dbReference type="SAM" id="MobiDB-lite"/>
    </source>
</evidence>